<dbReference type="CDD" id="cd03257">
    <property type="entry name" value="ABC_NikE_OppD_transporters"/>
    <property type="match status" value="1"/>
</dbReference>
<keyword evidence="5" id="KW-0547">Nucleotide-binding</keyword>
<evidence type="ECO:0000256" key="7">
    <source>
        <dbReference type="ARBA" id="ARBA00023136"/>
    </source>
</evidence>
<evidence type="ECO:0000256" key="4">
    <source>
        <dbReference type="ARBA" id="ARBA00022475"/>
    </source>
</evidence>
<evidence type="ECO:0000256" key="2">
    <source>
        <dbReference type="ARBA" id="ARBA00005417"/>
    </source>
</evidence>
<proteinExistence type="inferred from homology"/>
<evidence type="ECO:0000256" key="5">
    <source>
        <dbReference type="ARBA" id="ARBA00022741"/>
    </source>
</evidence>
<dbReference type="InterPro" id="IPR003593">
    <property type="entry name" value="AAA+_ATPase"/>
</dbReference>
<dbReference type="InterPro" id="IPR027417">
    <property type="entry name" value="P-loop_NTPase"/>
</dbReference>
<dbReference type="Pfam" id="PF00005">
    <property type="entry name" value="ABC_tran"/>
    <property type="match status" value="1"/>
</dbReference>
<keyword evidence="3" id="KW-0813">Transport</keyword>
<dbReference type="SUPFAM" id="SSF52540">
    <property type="entry name" value="P-loop containing nucleoside triphosphate hydrolases"/>
    <property type="match status" value="1"/>
</dbReference>
<dbReference type="GO" id="GO:0055085">
    <property type="term" value="P:transmembrane transport"/>
    <property type="evidence" value="ECO:0007669"/>
    <property type="project" value="UniProtKB-ARBA"/>
</dbReference>
<evidence type="ECO:0000256" key="6">
    <source>
        <dbReference type="ARBA" id="ARBA00022840"/>
    </source>
</evidence>
<comment type="subcellular location">
    <subcellularLocation>
        <location evidence="1">Cell inner membrane</location>
        <topology evidence="1">Peripheral membrane protein</topology>
    </subcellularLocation>
</comment>
<keyword evidence="7" id="KW-0472">Membrane</keyword>
<gene>
    <name evidence="9" type="ORF">HLH33_10635</name>
</gene>
<dbReference type="Pfam" id="PF08352">
    <property type="entry name" value="oligo_HPY"/>
    <property type="match status" value="1"/>
</dbReference>
<evidence type="ECO:0000259" key="8">
    <source>
        <dbReference type="PROSITE" id="PS50893"/>
    </source>
</evidence>
<sequence length="341" mass="35678">MGADATPLLAVRDLTIALPVGGRMVNLIESVTFALGAREIMGIVGESGSGKSLTALAIMGLIDVPGARIAGSVRYRGRELAGLPQRAFRALRGREIAMVFQDPMTAFTPVYTIGWQIDEQIRTHRRVGRAEARTRTVRLLGDMGVPDPERVAGRYPHQLSGGLRQRAMIAMALSCDPSLLIADEPTTALDVTVQAQILDLLRGLRRDFGSSVLLITHDMGVVAETCDRTMVLYSGMVAEHGPTAALFVQPGHPYSAALLDSIPPLHGPRPARLPAIPGSPPAPADRPAGCAFAPRCAHAHPACAVRPALMAGGAGEVACVLPAEGRPLPPRGACAVAGGGA</sequence>
<dbReference type="InterPro" id="IPR003439">
    <property type="entry name" value="ABC_transporter-like_ATP-bd"/>
</dbReference>
<accession>A0A7W4NFG8</accession>
<dbReference type="GO" id="GO:0016887">
    <property type="term" value="F:ATP hydrolysis activity"/>
    <property type="evidence" value="ECO:0007669"/>
    <property type="project" value="InterPro"/>
</dbReference>
<dbReference type="PANTHER" id="PTHR43297">
    <property type="entry name" value="OLIGOPEPTIDE TRANSPORT ATP-BINDING PROTEIN APPD"/>
    <property type="match status" value="1"/>
</dbReference>
<keyword evidence="4" id="KW-1003">Cell membrane</keyword>
<dbReference type="EMBL" id="JABEQG010000018">
    <property type="protein sequence ID" value="MBB2156762.1"/>
    <property type="molecule type" value="Genomic_DNA"/>
</dbReference>
<dbReference type="RefSeq" id="WP_183115927.1">
    <property type="nucleotide sequence ID" value="NZ_JABEQG010000018.1"/>
</dbReference>
<dbReference type="NCBIfam" id="TIGR01727">
    <property type="entry name" value="oligo_HPY"/>
    <property type="match status" value="1"/>
</dbReference>
<dbReference type="AlphaFoldDB" id="A0A7W4NFG8"/>
<comment type="caution">
    <text evidence="9">The sequence shown here is derived from an EMBL/GenBank/DDBJ whole genome shotgun (WGS) entry which is preliminary data.</text>
</comment>
<dbReference type="PROSITE" id="PS50893">
    <property type="entry name" value="ABC_TRANSPORTER_2"/>
    <property type="match status" value="1"/>
</dbReference>
<dbReference type="FunFam" id="3.40.50.300:FF:000016">
    <property type="entry name" value="Oligopeptide ABC transporter ATP-binding component"/>
    <property type="match status" value="1"/>
</dbReference>
<dbReference type="GO" id="GO:0005886">
    <property type="term" value="C:plasma membrane"/>
    <property type="evidence" value="ECO:0007669"/>
    <property type="project" value="UniProtKB-SubCell"/>
</dbReference>
<protein>
    <submittedName>
        <fullName evidence="9">ABC transporter ATP-binding protein</fullName>
    </submittedName>
</protein>
<dbReference type="InterPro" id="IPR013563">
    <property type="entry name" value="Oligopep_ABC_C"/>
</dbReference>
<comment type="similarity">
    <text evidence="2">Belongs to the ABC transporter superfamily.</text>
</comment>
<dbReference type="GO" id="GO:0015833">
    <property type="term" value="P:peptide transport"/>
    <property type="evidence" value="ECO:0007669"/>
    <property type="project" value="InterPro"/>
</dbReference>
<name>A0A7W4NFG8_GLUDI</name>
<dbReference type="SMART" id="SM00382">
    <property type="entry name" value="AAA"/>
    <property type="match status" value="1"/>
</dbReference>
<keyword evidence="6 9" id="KW-0067">ATP-binding</keyword>
<dbReference type="PANTHER" id="PTHR43297:SF2">
    <property type="entry name" value="DIPEPTIDE TRANSPORT ATP-BINDING PROTEIN DPPD"/>
    <property type="match status" value="1"/>
</dbReference>
<reference evidence="9 10" key="1">
    <citation type="submission" date="2020-04" db="EMBL/GenBank/DDBJ databases">
        <title>Description of novel Gluconacetobacter.</title>
        <authorList>
            <person name="Sombolestani A."/>
        </authorList>
    </citation>
    <scope>NUCLEOTIDE SEQUENCE [LARGE SCALE GENOMIC DNA]</scope>
    <source>
        <strain evidence="9 10">LMG 7603</strain>
    </source>
</reference>
<dbReference type="Gene3D" id="3.40.50.300">
    <property type="entry name" value="P-loop containing nucleotide triphosphate hydrolases"/>
    <property type="match status" value="1"/>
</dbReference>
<feature type="domain" description="ABC transporter" evidence="8">
    <location>
        <begin position="9"/>
        <end position="259"/>
    </location>
</feature>
<organism evidence="9 10">
    <name type="scientific">Gluconacetobacter diazotrophicus</name>
    <name type="common">Acetobacter diazotrophicus</name>
    <dbReference type="NCBI Taxonomy" id="33996"/>
    <lineage>
        <taxon>Bacteria</taxon>
        <taxon>Pseudomonadati</taxon>
        <taxon>Pseudomonadota</taxon>
        <taxon>Alphaproteobacteria</taxon>
        <taxon>Acetobacterales</taxon>
        <taxon>Acetobacteraceae</taxon>
        <taxon>Gluconacetobacter</taxon>
    </lineage>
</organism>
<evidence type="ECO:0000256" key="1">
    <source>
        <dbReference type="ARBA" id="ARBA00004417"/>
    </source>
</evidence>
<evidence type="ECO:0000313" key="10">
    <source>
        <dbReference type="Proteomes" id="UP000550787"/>
    </source>
</evidence>
<dbReference type="GO" id="GO:0005524">
    <property type="term" value="F:ATP binding"/>
    <property type="evidence" value="ECO:0007669"/>
    <property type="project" value="UniProtKB-KW"/>
</dbReference>
<dbReference type="Proteomes" id="UP000550787">
    <property type="component" value="Unassembled WGS sequence"/>
</dbReference>
<dbReference type="InterPro" id="IPR050388">
    <property type="entry name" value="ABC_Ni/Peptide_Import"/>
</dbReference>
<evidence type="ECO:0000256" key="3">
    <source>
        <dbReference type="ARBA" id="ARBA00022448"/>
    </source>
</evidence>
<evidence type="ECO:0000313" key="9">
    <source>
        <dbReference type="EMBL" id="MBB2156762.1"/>
    </source>
</evidence>